<evidence type="ECO:0000313" key="1">
    <source>
        <dbReference type="EMBL" id="SDR45964.1"/>
    </source>
</evidence>
<dbReference type="EMBL" id="FNKX01000002">
    <property type="protein sequence ID" value="SDR45964.1"/>
    <property type="molecule type" value="Genomic_DNA"/>
</dbReference>
<keyword evidence="2" id="KW-1185">Reference proteome</keyword>
<dbReference type="RefSeq" id="WP_090806699.1">
    <property type="nucleotide sequence ID" value="NZ_FNKX01000002.1"/>
</dbReference>
<organism evidence="1 2">
    <name type="scientific">Paraburkholderia tuberum</name>
    <dbReference type="NCBI Taxonomy" id="157910"/>
    <lineage>
        <taxon>Bacteria</taxon>
        <taxon>Pseudomonadati</taxon>
        <taxon>Pseudomonadota</taxon>
        <taxon>Betaproteobacteria</taxon>
        <taxon>Burkholderiales</taxon>
        <taxon>Burkholderiaceae</taxon>
        <taxon>Paraburkholderia</taxon>
    </lineage>
</organism>
<gene>
    <name evidence="1" type="ORF">SAMN05445850_4320</name>
</gene>
<evidence type="ECO:0008006" key="3">
    <source>
        <dbReference type="Google" id="ProtNLM"/>
    </source>
</evidence>
<sequence>MKTENHRLKAENIETSLRFLGKDDWEMKIEAAMLAGTHWANYALHRRGVTSDSEDIVHNSMLVVNMLRKYSLAEGALLGALTEIEELRPLYVRGDLPDGSRAAARALELLQLISALARRPP</sequence>
<evidence type="ECO:0000313" key="2">
    <source>
        <dbReference type="Proteomes" id="UP000199365"/>
    </source>
</evidence>
<proteinExistence type="predicted"/>
<reference evidence="2" key="1">
    <citation type="submission" date="2016-10" db="EMBL/GenBank/DDBJ databases">
        <authorList>
            <person name="Varghese N."/>
            <person name="Submissions S."/>
        </authorList>
    </citation>
    <scope>NUCLEOTIDE SEQUENCE [LARGE SCALE GENOMIC DNA]</scope>
    <source>
        <strain evidence="2">DUS833</strain>
    </source>
</reference>
<dbReference type="AlphaFoldDB" id="A0A1H1J7K8"/>
<name>A0A1H1J7K8_9BURK</name>
<accession>A0A1H1J7K8</accession>
<dbReference type="Proteomes" id="UP000199365">
    <property type="component" value="Unassembled WGS sequence"/>
</dbReference>
<protein>
    <recommendedName>
        <fullName evidence="3">Flagellar protein FliS</fullName>
    </recommendedName>
</protein>